<dbReference type="InterPro" id="IPR006769">
    <property type="entry name" value="MCU_C"/>
</dbReference>
<evidence type="ECO:0000259" key="16">
    <source>
        <dbReference type="Pfam" id="PF04678"/>
    </source>
</evidence>
<evidence type="ECO:0000256" key="6">
    <source>
        <dbReference type="ARBA" id="ARBA00022692"/>
    </source>
</evidence>
<dbReference type="PANTHER" id="PTHR13462">
    <property type="entry name" value="CALCIUM UNIPORTER PROTEIN, MITOCHONDRIAL"/>
    <property type="match status" value="1"/>
</dbReference>
<comment type="catalytic activity">
    <reaction evidence="14">
        <text>Ca(2+)(in) = Ca(2+)(out)</text>
        <dbReference type="Rhea" id="RHEA:29671"/>
        <dbReference type="ChEBI" id="CHEBI:29108"/>
    </reaction>
</comment>
<comment type="domain">
    <text evidence="15">The selectivity filter, in which calcium ions are arranged in single file, is composed of two acidic rings separated by one helical turn along the central axis of the channel pore.</text>
</comment>
<evidence type="ECO:0000256" key="4">
    <source>
        <dbReference type="ARBA" id="ARBA00022568"/>
    </source>
</evidence>
<evidence type="ECO:0000256" key="12">
    <source>
        <dbReference type="ARBA" id="ARBA00023136"/>
    </source>
</evidence>
<keyword evidence="17" id="KW-1185">Reference proteome</keyword>
<comment type="subcellular location">
    <subcellularLocation>
        <location evidence="1 15">Mitochondrion inner membrane</location>
        <topology evidence="1 15">Multi-pass membrane protein</topology>
    </subcellularLocation>
</comment>
<evidence type="ECO:0000256" key="14">
    <source>
        <dbReference type="ARBA" id="ARBA00036634"/>
    </source>
</evidence>
<organism evidence="17 18">
    <name type="scientific">Macrostomum lignano</name>
    <dbReference type="NCBI Taxonomy" id="282301"/>
    <lineage>
        <taxon>Eukaryota</taxon>
        <taxon>Metazoa</taxon>
        <taxon>Spiralia</taxon>
        <taxon>Lophotrochozoa</taxon>
        <taxon>Platyhelminthes</taxon>
        <taxon>Rhabditophora</taxon>
        <taxon>Macrostomorpha</taxon>
        <taxon>Macrostomida</taxon>
        <taxon>Macrostomidae</taxon>
        <taxon>Macrostomum</taxon>
    </lineage>
</organism>
<evidence type="ECO:0000256" key="9">
    <source>
        <dbReference type="ARBA" id="ARBA00022989"/>
    </source>
</evidence>
<keyword evidence="4 15" id="KW-0109">Calcium transport</keyword>
<keyword evidence="9 15" id="KW-1133">Transmembrane helix</keyword>
<evidence type="ECO:0000256" key="10">
    <source>
        <dbReference type="ARBA" id="ARBA00023065"/>
    </source>
</evidence>
<evidence type="ECO:0000256" key="3">
    <source>
        <dbReference type="ARBA" id="ARBA00022448"/>
    </source>
</evidence>
<dbReference type="GO" id="GO:0015292">
    <property type="term" value="F:uniporter activity"/>
    <property type="evidence" value="ECO:0007669"/>
    <property type="project" value="UniProtKB-UniRule"/>
</dbReference>
<evidence type="ECO:0000313" key="17">
    <source>
        <dbReference type="Proteomes" id="UP000095280"/>
    </source>
</evidence>
<comment type="function">
    <text evidence="15">Mitochondrial inner membrane calcium uniporter that mediates calcium uptake into mitochondria. Mitochondrial calcium homeostasis plays key roles in cellular physiology and regulates cell bioenergetics, cytoplasmic calcium signals and activation of cell death pathways.</text>
</comment>
<sequence>RHTSTPVLLINMLAGSQFSFRLATVAWRPVGIAVCHRSLCSVATSASVVYQDGLPRFRIPLPSRGKACQFTMKPLTNTVSDLTASIRNEDRGVEQIIFYTSDGLRIAGSDSIESLLRRDFDVQLNDQRFAVTVPESPVVTHESVDQLADLKAMISQLHSALNTPEYQLAKEKELMQQLQDLQLQLEPMEAIRGQLAEKASRRTRILTWLSLSYMGVQFGVLARLTWWEYSWDIMEPVTYFVGYGTAIACYAYYVLTKQEYTFPAVWDREYLKKFYKDADKSSFNVEQYNELRQRINDVQSDLRRLRDPLMLGLPLQQEKLMKPQPEQQ</sequence>
<evidence type="ECO:0000256" key="2">
    <source>
        <dbReference type="ARBA" id="ARBA00005653"/>
    </source>
</evidence>
<evidence type="ECO:0000256" key="11">
    <source>
        <dbReference type="ARBA" id="ARBA00023128"/>
    </source>
</evidence>
<dbReference type="InterPro" id="IPR039055">
    <property type="entry name" value="MCU_fam"/>
</dbReference>
<keyword evidence="13 15" id="KW-0407">Ion channel</keyword>
<dbReference type="AlphaFoldDB" id="A0A1I8H206"/>
<evidence type="ECO:0000256" key="1">
    <source>
        <dbReference type="ARBA" id="ARBA00004448"/>
    </source>
</evidence>
<reference evidence="18" key="1">
    <citation type="submission" date="2016-11" db="UniProtKB">
        <authorList>
            <consortium name="WormBaseParasite"/>
        </authorList>
    </citation>
    <scope>IDENTIFICATION</scope>
</reference>
<evidence type="ECO:0000256" key="8">
    <source>
        <dbReference type="ARBA" id="ARBA00022837"/>
    </source>
</evidence>
<keyword evidence="3 15" id="KW-0813">Transport</keyword>
<keyword evidence="10 15" id="KW-0406">Ion transport</keyword>
<dbReference type="Proteomes" id="UP000095280">
    <property type="component" value="Unplaced"/>
</dbReference>
<keyword evidence="12 15" id="KW-0472">Membrane</keyword>
<evidence type="ECO:0000256" key="13">
    <source>
        <dbReference type="ARBA" id="ARBA00023303"/>
    </source>
</evidence>
<keyword evidence="5 15" id="KW-0107">Calcium channel</keyword>
<keyword evidence="8 15" id="KW-0106">Calcium</keyword>
<dbReference type="PANTHER" id="PTHR13462:SF10">
    <property type="entry name" value="CALCIUM UNIPORTER PROTEIN, MITOCHONDRIAL"/>
    <property type="match status" value="1"/>
</dbReference>
<accession>A0A1I8H206</accession>
<feature type="transmembrane region" description="Helical" evidence="15">
    <location>
        <begin position="237"/>
        <end position="255"/>
    </location>
</feature>
<dbReference type="Pfam" id="PF04678">
    <property type="entry name" value="MCU"/>
    <property type="match status" value="1"/>
</dbReference>
<evidence type="ECO:0000256" key="5">
    <source>
        <dbReference type="ARBA" id="ARBA00022673"/>
    </source>
</evidence>
<feature type="transmembrane region" description="Helical" evidence="15">
    <location>
        <begin position="205"/>
        <end position="225"/>
    </location>
</feature>
<keyword evidence="7 15" id="KW-0999">Mitochondrion inner membrane</keyword>
<dbReference type="GO" id="GO:0005262">
    <property type="term" value="F:calcium channel activity"/>
    <property type="evidence" value="ECO:0007669"/>
    <property type="project" value="UniProtKB-UniRule"/>
</dbReference>
<name>A0A1I8H206_9PLAT</name>
<protein>
    <recommendedName>
        <fullName evidence="15">Calcium uniporter protein</fullName>
    </recommendedName>
</protein>
<evidence type="ECO:0000313" key="18">
    <source>
        <dbReference type="WBParaSite" id="maker-uti_cns_0004117-snap-gene-0.12-mRNA-1"/>
    </source>
</evidence>
<dbReference type="GO" id="GO:1990246">
    <property type="term" value="C:uniplex complex"/>
    <property type="evidence" value="ECO:0007669"/>
    <property type="project" value="TreeGrafter"/>
</dbReference>
<comment type="similarity">
    <text evidence="2 15">Belongs to the MCU (TC 1.A.77) family.</text>
</comment>
<keyword evidence="11 15" id="KW-0496">Mitochondrion</keyword>
<feature type="domain" description="Calcium uniporter protein C-terminal" evidence="16">
    <location>
        <begin position="89"/>
        <end position="291"/>
    </location>
</feature>
<proteinExistence type="inferred from homology"/>
<evidence type="ECO:0000256" key="7">
    <source>
        <dbReference type="ARBA" id="ARBA00022792"/>
    </source>
</evidence>
<dbReference type="GO" id="GO:0051560">
    <property type="term" value="P:mitochondrial calcium ion homeostasis"/>
    <property type="evidence" value="ECO:0007669"/>
    <property type="project" value="UniProtKB-UniRule"/>
</dbReference>
<evidence type="ECO:0000256" key="15">
    <source>
        <dbReference type="RuleBase" id="RU367035"/>
    </source>
</evidence>
<keyword evidence="6 15" id="KW-0812">Transmembrane</keyword>
<dbReference type="GO" id="GO:0036444">
    <property type="term" value="P:calcium import into the mitochondrion"/>
    <property type="evidence" value="ECO:0007669"/>
    <property type="project" value="TreeGrafter"/>
</dbReference>
<dbReference type="WBParaSite" id="maker-uti_cns_0004117-snap-gene-0.12-mRNA-1">
    <property type="protein sequence ID" value="maker-uti_cns_0004117-snap-gene-0.12-mRNA-1"/>
    <property type="gene ID" value="maker-uti_cns_0004117-snap-gene-0.12"/>
</dbReference>